<proteinExistence type="predicted"/>
<feature type="compositionally biased region" description="Polar residues" evidence="1">
    <location>
        <begin position="210"/>
        <end position="219"/>
    </location>
</feature>
<protein>
    <submittedName>
        <fullName evidence="2">Uncharacterized protein</fullName>
    </submittedName>
</protein>
<dbReference type="AlphaFoldDB" id="A0A1D1URE0"/>
<feature type="compositionally biased region" description="Basic and acidic residues" evidence="1">
    <location>
        <begin position="241"/>
        <end position="259"/>
    </location>
</feature>
<feature type="region of interest" description="Disordered" evidence="1">
    <location>
        <begin position="199"/>
        <end position="262"/>
    </location>
</feature>
<evidence type="ECO:0000313" key="3">
    <source>
        <dbReference type="Proteomes" id="UP000186922"/>
    </source>
</evidence>
<accession>A0A1D1URE0</accession>
<name>A0A1D1URE0_RAMVA</name>
<dbReference type="Proteomes" id="UP000186922">
    <property type="component" value="Unassembled WGS sequence"/>
</dbReference>
<evidence type="ECO:0000313" key="2">
    <source>
        <dbReference type="EMBL" id="GAU92266.1"/>
    </source>
</evidence>
<gene>
    <name evidence="2" type="primary">RvY_04367-1</name>
    <name evidence="2" type="synonym">RvY_04367.1</name>
    <name evidence="2" type="ORF">RvY_04367</name>
</gene>
<reference evidence="2 3" key="1">
    <citation type="journal article" date="2016" name="Nat. Commun.">
        <title>Extremotolerant tardigrade genome and improved radiotolerance of human cultured cells by tardigrade-unique protein.</title>
        <authorList>
            <person name="Hashimoto T."/>
            <person name="Horikawa D.D."/>
            <person name="Saito Y."/>
            <person name="Kuwahara H."/>
            <person name="Kozuka-Hata H."/>
            <person name="Shin-I T."/>
            <person name="Minakuchi Y."/>
            <person name="Ohishi K."/>
            <person name="Motoyama A."/>
            <person name="Aizu T."/>
            <person name="Enomoto A."/>
            <person name="Kondo K."/>
            <person name="Tanaka S."/>
            <person name="Hara Y."/>
            <person name="Koshikawa S."/>
            <person name="Sagara H."/>
            <person name="Miura T."/>
            <person name="Yokobori S."/>
            <person name="Miyagawa K."/>
            <person name="Suzuki Y."/>
            <person name="Kubo T."/>
            <person name="Oyama M."/>
            <person name="Kohara Y."/>
            <person name="Fujiyama A."/>
            <person name="Arakawa K."/>
            <person name="Katayama T."/>
            <person name="Toyoda A."/>
            <person name="Kunieda T."/>
        </authorList>
    </citation>
    <scope>NUCLEOTIDE SEQUENCE [LARGE SCALE GENOMIC DNA]</scope>
    <source>
        <strain evidence="2 3">YOKOZUNA-1</strain>
    </source>
</reference>
<evidence type="ECO:0000256" key="1">
    <source>
        <dbReference type="SAM" id="MobiDB-lite"/>
    </source>
</evidence>
<keyword evidence="3" id="KW-1185">Reference proteome</keyword>
<organism evidence="2 3">
    <name type="scientific">Ramazzottius varieornatus</name>
    <name type="common">Water bear</name>
    <name type="synonym">Tardigrade</name>
    <dbReference type="NCBI Taxonomy" id="947166"/>
    <lineage>
        <taxon>Eukaryota</taxon>
        <taxon>Metazoa</taxon>
        <taxon>Ecdysozoa</taxon>
        <taxon>Tardigrada</taxon>
        <taxon>Eutardigrada</taxon>
        <taxon>Parachela</taxon>
        <taxon>Hypsibioidea</taxon>
        <taxon>Ramazzottiidae</taxon>
        <taxon>Ramazzottius</taxon>
    </lineage>
</organism>
<comment type="caution">
    <text evidence="2">The sequence shown here is derived from an EMBL/GenBank/DDBJ whole genome shotgun (WGS) entry which is preliminary data.</text>
</comment>
<sequence>MTSKETPLSARSALLARNQSDVRSKIEAIQTDCGVLQARNAFLEKEVATLRLADEKRAAMLVEVLKHVDVIEKALHSLNPSEQPLINQENHLEYVTSARKSSKFYPFVRNSKFNTHHASPEPESPVFRNKNRKFSLQHPNQLVRDGNFVMPMTIPEWKESVHQANSESAVHVRTFADGASSKDQLLANAAHSIKEVRRVLSDKDYRKPRTNSAPHTPSRPTKRGSVLEQNYVDLAPSTSEPAERHNETKKSGKTKEHATGKAPYEQAAVFFCEIT</sequence>
<dbReference type="EMBL" id="BDGG01000002">
    <property type="protein sequence ID" value="GAU92266.1"/>
    <property type="molecule type" value="Genomic_DNA"/>
</dbReference>